<reference evidence="1" key="1">
    <citation type="journal article" date="2014" name="Int. J. Syst. Evol. Microbiol.">
        <title>Complete genome sequence of Corynebacterium casei LMG S-19264T (=DSM 44701T), isolated from a smear-ripened cheese.</title>
        <authorList>
            <consortium name="US DOE Joint Genome Institute (JGI-PGF)"/>
            <person name="Walter F."/>
            <person name="Albersmeier A."/>
            <person name="Kalinowski J."/>
            <person name="Ruckert C."/>
        </authorList>
    </citation>
    <scope>NUCLEOTIDE SEQUENCE</scope>
    <source>
        <strain evidence="1">CGMCC 1.15725</strain>
    </source>
</reference>
<name>A0A8J2YY81_9PROT</name>
<evidence type="ECO:0008006" key="3">
    <source>
        <dbReference type="Google" id="ProtNLM"/>
    </source>
</evidence>
<evidence type="ECO:0000313" key="2">
    <source>
        <dbReference type="Proteomes" id="UP000646365"/>
    </source>
</evidence>
<protein>
    <recommendedName>
        <fullName evidence="3">(2Fe-2S) ferredoxin domain-containing protein</fullName>
    </recommendedName>
</protein>
<proteinExistence type="predicted"/>
<dbReference type="Proteomes" id="UP000646365">
    <property type="component" value="Unassembled WGS sequence"/>
</dbReference>
<organism evidence="1 2">
    <name type="scientific">Aliidongia dinghuensis</name>
    <dbReference type="NCBI Taxonomy" id="1867774"/>
    <lineage>
        <taxon>Bacteria</taxon>
        <taxon>Pseudomonadati</taxon>
        <taxon>Pseudomonadota</taxon>
        <taxon>Alphaproteobacteria</taxon>
        <taxon>Rhodospirillales</taxon>
        <taxon>Dongiaceae</taxon>
        <taxon>Aliidongia</taxon>
    </lineage>
</organism>
<gene>
    <name evidence="1" type="ORF">GCM10011611_49680</name>
</gene>
<reference evidence="1" key="2">
    <citation type="submission" date="2020-09" db="EMBL/GenBank/DDBJ databases">
        <authorList>
            <person name="Sun Q."/>
            <person name="Zhou Y."/>
        </authorList>
    </citation>
    <scope>NUCLEOTIDE SEQUENCE</scope>
    <source>
        <strain evidence="1">CGMCC 1.15725</strain>
    </source>
</reference>
<accession>A0A8J2YY81</accession>
<sequence length="117" mass="12550">MTTLPALAATGPAPASWQTDVLFVCLRCSGKLPDGLTPDGRTTLRQWFKERLGSVGRSKALRVVETSCLGLCPEQRVAVAIGRELAADPAVVRSVATEADREAIYRWAMGDQPGPKL</sequence>
<dbReference type="AlphaFoldDB" id="A0A8J2YY81"/>
<dbReference type="RefSeq" id="WP_189050800.1">
    <property type="nucleotide sequence ID" value="NZ_BMJQ01000014.1"/>
</dbReference>
<dbReference type="EMBL" id="BMJQ01000014">
    <property type="protein sequence ID" value="GGF37205.1"/>
    <property type="molecule type" value="Genomic_DNA"/>
</dbReference>
<keyword evidence="2" id="KW-1185">Reference proteome</keyword>
<comment type="caution">
    <text evidence="1">The sequence shown here is derived from an EMBL/GenBank/DDBJ whole genome shotgun (WGS) entry which is preliminary data.</text>
</comment>
<evidence type="ECO:0000313" key="1">
    <source>
        <dbReference type="EMBL" id="GGF37205.1"/>
    </source>
</evidence>